<dbReference type="PANTHER" id="PTHR11349">
    <property type="entry name" value="NUCLEOSIDE DIPHOSPHATE KINASE"/>
    <property type="match status" value="1"/>
</dbReference>
<dbReference type="InterPro" id="IPR001564">
    <property type="entry name" value="Nucleoside_diP_kinase"/>
</dbReference>
<dbReference type="Gene3D" id="3.30.70.141">
    <property type="entry name" value="Nucleoside diphosphate kinase-like domain"/>
    <property type="match status" value="1"/>
</dbReference>
<gene>
    <name evidence="7" type="ORF">S01H1_56161</name>
</gene>
<dbReference type="PROSITE" id="PS51374">
    <property type="entry name" value="NDPK_LIKE"/>
    <property type="match status" value="1"/>
</dbReference>
<evidence type="ECO:0000256" key="3">
    <source>
        <dbReference type="ARBA" id="ARBA00012966"/>
    </source>
</evidence>
<dbReference type="GO" id="GO:0006228">
    <property type="term" value="P:UTP biosynthetic process"/>
    <property type="evidence" value="ECO:0007669"/>
    <property type="project" value="InterPro"/>
</dbReference>
<evidence type="ECO:0000259" key="6">
    <source>
        <dbReference type="SMART" id="SM00562"/>
    </source>
</evidence>
<evidence type="ECO:0000256" key="1">
    <source>
        <dbReference type="ARBA" id="ARBA00001946"/>
    </source>
</evidence>
<name>X0VD74_9ZZZZ</name>
<dbReference type="GO" id="GO:0006183">
    <property type="term" value="P:GTP biosynthetic process"/>
    <property type="evidence" value="ECO:0007669"/>
    <property type="project" value="InterPro"/>
</dbReference>
<dbReference type="InterPro" id="IPR036850">
    <property type="entry name" value="NDK-like_dom_sf"/>
</dbReference>
<dbReference type="SUPFAM" id="SSF54919">
    <property type="entry name" value="Nucleoside diphosphate kinase, NDK"/>
    <property type="match status" value="1"/>
</dbReference>
<keyword evidence="5" id="KW-0418">Kinase</keyword>
<organism evidence="7">
    <name type="scientific">marine sediment metagenome</name>
    <dbReference type="NCBI Taxonomy" id="412755"/>
    <lineage>
        <taxon>unclassified sequences</taxon>
        <taxon>metagenomes</taxon>
        <taxon>ecological metagenomes</taxon>
    </lineage>
</organism>
<sequence length="89" mass="9960">MTPGAGETTFSLNMDSQMERTLILFKPDAVQRRLVGKILSRFEDKGLKIVGMKVLQVPQGLAEQMYAEHEGKDFHRPLLEFITASPVVA</sequence>
<comment type="similarity">
    <text evidence="2">Belongs to the NDK family.</text>
</comment>
<dbReference type="SMART" id="SM00562">
    <property type="entry name" value="NDK"/>
    <property type="match status" value="1"/>
</dbReference>
<feature type="domain" description="Nucleoside diphosphate kinase-like" evidence="6">
    <location>
        <begin position="18"/>
        <end position="89"/>
    </location>
</feature>
<dbReference type="EMBL" id="BARS01036552">
    <property type="protein sequence ID" value="GAG16315.1"/>
    <property type="molecule type" value="Genomic_DNA"/>
</dbReference>
<feature type="non-terminal residue" evidence="7">
    <location>
        <position position="89"/>
    </location>
</feature>
<comment type="cofactor">
    <cofactor evidence="1">
        <name>Mg(2+)</name>
        <dbReference type="ChEBI" id="CHEBI:18420"/>
    </cofactor>
</comment>
<keyword evidence="4" id="KW-0808">Transferase</keyword>
<evidence type="ECO:0000313" key="7">
    <source>
        <dbReference type="EMBL" id="GAG16315.1"/>
    </source>
</evidence>
<dbReference type="AlphaFoldDB" id="X0VD74"/>
<evidence type="ECO:0000256" key="2">
    <source>
        <dbReference type="ARBA" id="ARBA00008142"/>
    </source>
</evidence>
<evidence type="ECO:0000256" key="4">
    <source>
        <dbReference type="ARBA" id="ARBA00022679"/>
    </source>
</evidence>
<dbReference type="PRINTS" id="PR01243">
    <property type="entry name" value="NUCDPKINASE"/>
</dbReference>
<dbReference type="Pfam" id="PF00334">
    <property type="entry name" value="NDK"/>
    <property type="match status" value="1"/>
</dbReference>
<dbReference type="InterPro" id="IPR034907">
    <property type="entry name" value="NDK-like_dom"/>
</dbReference>
<comment type="caution">
    <text evidence="7">The sequence shown here is derived from an EMBL/GenBank/DDBJ whole genome shotgun (WGS) entry which is preliminary data.</text>
</comment>
<dbReference type="GO" id="GO:0004550">
    <property type="term" value="F:nucleoside diphosphate kinase activity"/>
    <property type="evidence" value="ECO:0007669"/>
    <property type="project" value="UniProtKB-EC"/>
</dbReference>
<reference evidence="7" key="1">
    <citation type="journal article" date="2014" name="Front. Microbiol.">
        <title>High frequency of phylogenetically diverse reductive dehalogenase-homologous genes in deep subseafloor sedimentary metagenomes.</title>
        <authorList>
            <person name="Kawai M."/>
            <person name="Futagami T."/>
            <person name="Toyoda A."/>
            <person name="Takaki Y."/>
            <person name="Nishi S."/>
            <person name="Hori S."/>
            <person name="Arai W."/>
            <person name="Tsubouchi T."/>
            <person name="Morono Y."/>
            <person name="Uchiyama I."/>
            <person name="Ito T."/>
            <person name="Fujiyama A."/>
            <person name="Inagaki F."/>
            <person name="Takami H."/>
        </authorList>
    </citation>
    <scope>NUCLEOTIDE SEQUENCE</scope>
    <source>
        <strain evidence="7">Expedition CK06-06</strain>
    </source>
</reference>
<dbReference type="GO" id="GO:0006241">
    <property type="term" value="P:CTP biosynthetic process"/>
    <property type="evidence" value="ECO:0007669"/>
    <property type="project" value="InterPro"/>
</dbReference>
<accession>X0VD74</accession>
<proteinExistence type="inferred from homology"/>
<dbReference type="EC" id="2.7.4.6" evidence="3"/>
<evidence type="ECO:0000256" key="5">
    <source>
        <dbReference type="ARBA" id="ARBA00022777"/>
    </source>
</evidence>
<protein>
    <recommendedName>
        <fullName evidence="3">nucleoside-diphosphate kinase</fullName>
        <ecNumber evidence="3">2.7.4.6</ecNumber>
    </recommendedName>
</protein>